<sequence length="328" mass="35839">MARFVDRALSGRPVMQRVASFCRAACYRPTIVIAALAVSLTAGSADAQQKFATPQAAAAALVEAARAKDVDRLKALFGAELQKLTGLTDRNVVAQKAAEFLRLADDALKLEAKDERTRVVRVGQTAWPMAIPIVRHGGTWQFDVIAGREEIIDRIVGENEMEALETCVAYLRAQQAYAGVDRDGDDVPEYAQRFVSTPGKRDGLYWLSPDQADRSPIIEEVAAAGVDPVVAGAAPGQPEPYYGYYFRILTRQGPTAPGGAHSYIINGNMIAGHALIAYPARWGESGVMTFVVNRQGRIYQKNLGPNTETVVRQITEYNPDKTWELVQD</sequence>
<reference evidence="2 3" key="1">
    <citation type="submission" date="2019-06" db="EMBL/GenBank/DDBJ databases">
        <title>New taxonomy in bacterial strain CC-CFT640, isolated from vineyard.</title>
        <authorList>
            <person name="Lin S.-Y."/>
            <person name="Tsai C.-F."/>
            <person name="Young C.-C."/>
        </authorList>
    </citation>
    <scope>NUCLEOTIDE SEQUENCE [LARGE SCALE GENOMIC DNA]</scope>
    <source>
        <strain evidence="2 3">CC-CFT640</strain>
    </source>
</reference>
<proteinExistence type="predicted"/>
<evidence type="ECO:0000313" key="2">
    <source>
        <dbReference type="EMBL" id="TXL70552.1"/>
    </source>
</evidence>
<name>A0A5C8PB03_9HYPH</name>
<accession>A0A5C8PB03</accession>
<dbReference type="Pfam" id="PF11453">
    <property type="entry name" value="DUF2950"/>
    <property type="match status" value="1"/>
</dbReference>
<keyword evidence="3" id="KW-1185">Reference proteome</keyword>
<dbReference type="InterPro" id="IPR021556">
    <property type="entry name" value="DUF2950"/>
</dbReference>
<dbReference type="OrthoDB" id="108782at2"/>
<comment type="caution">
    <text evidence="2">The sequence shown here is derived from an EMBL/GenBank/DDBJ whole genome shotgun (WGS) entry which is preliminary data.</text>
</comment>
<protein>
    <submittedName>
        <fullName evidence="2">DUF2950 domain-containing protein</fullName>
    </submittedName>
</protein>
<organism evidence="2 3">
    <name type="scientific">Vineibacter terrae</name>
    <dbReference type="NCBI Taxonomy" id="2586908"/>
    <lineage>
        <taxon>Bacteria</taxon>
        <taxon>Pseudomonadati</taxon>
        <taxon>Pseudomonadota</taxon>
        <taxon>Alphaproteobacteria</taxon>
        <taxon>Hyphomicrobiales</taxon>
        <taxon>Vineibacter</taxon>
    </lineage>
</organism>
<feature type="signal peptide" evidence="1">
    <location>
        <begin position="1"/>
        <end position="47"/>
    </location>
</feature>
<evidence type="ECO:0000313" key="3">
    <source>
        <dbReference type="Proteomes" id="UP000321638"/>
    </source>
</evidence>
<evidence type="ECO:0000256" key="1">
    <source>
        <dbReference type="SAM" id="SignalP"/>
    </source>
</evidence>
<feature type="chain" id="PRO_5022950091" evidence="1">
    <location>
        <begin position="48"/>
        <end position="328"/>
    </location>
</feature>
<dbReference type="Proteomes" id="UP000321638">
    <property type="component" value="Unassembled WGS sequence"/>
</dbReference>
<dbReference type="EMBL" id="VDUZ01000057">
    <property type="protein sequence ID" value="TXL70552.1"/>
    <property type="molecule type" value="Genomic_DNA"/>
</dbReference>
<dbReference type="AlphaFoldDB" id="A0A5C8PB03"/>
<gene>
    <name evidence="2" type="ORF">FHP25_34010</name>
</gene>
<keyword evidence="1" id="KW-0732">Signal</keyword>